<feature type="domain" description="HTH luxR-type" evidence="3">
    <location>
        <begin position="824"/>
        <end position="891"/>
    </location>
</feature>
<comment type="caution">
    <text evidence="4">The sequence shown here is derived from an EMBL/GenBank/DDBJ whole genome shotgun (WGS) entry which is preliminary data.</text>
</comment>
<evidence type="ECO:0000259" key="3">
    <source>
        <dbReference type="PROSITE" id="PS50043"/>
    </source>
</evidence>
<dbReference type="SUPFAM" id="SSF48452">
    <property type="entry name" value="TPR-like"/>
    <property type="match status" value="1"/>
</dbReference>
<dbReference type="InterPro" id="IPR011990">
    <property type="entry name" value="TPR-like_helical_dom_sf"/>
</dbReference>
<dbReference type="SUPFAM" id="SSF52540">
    <property type="entry name" value="P-loop containing nucleoside triphosphate hydrolases"/>
    <property type="match status" value="1"/>
</dbReference>
<dbReference type="InterPro" id="IPR000792">
    <property type="entry name" value="Tscrpt_reg_LuxR_C"/>
</dbReference>
<proteinExistence type="predicted"/>
<dbReference type="InterPro" id="IPR041664">
    <property type="entry name" value="AAA_16"/>
</dbReference>
<dbReference type="InterPro" id="IPR036388">
    <property type="entry name" value="WH-like_DNA-bd_sf"/>
</dbReference>
<evidence type="ECO:0000256" key="1">
    <source>
        <dbReference type="ARBA" id="ARBA00022741"/>
    </source>
</evidence>
<evidence type="ECO:0000256" key="2">
    <source>
        <dbReference type="ARBA" id="ARBA00022840"/>
    </source>
</evidence>
<dbReference type="SUPFAM" id="SSF46894">
    <property type="entry name" value="C-terminal effector domain of the bipartite response regulators"/>
    <property type="match status" value="1"/>
</dbReference>
<dbReference type="PROSITE" id="PS50043">
    <property type="entry name" value="HTH_LUXR_2"/>
    <property type="match status" value="1"/>
</dbReference>
<dbReference type="PROSITE" id="PS00622">
    <property type="entry name" value="HTH_LUXR_1"/>
    <property type="match status" value="1"/>
</dbReference>
<dbReference type="GO" id="GO:0006355">
    <property type="term" value="P:regulation of DNA-templated transcription"/>
    <property type="evidence" value="ECO:0007669"/>
    <property type="project" value="InterPro"/>
</dbReference>
<dbReference type="PANTHER" id="PTHR16305">
    <property type="entry name" value="TESTICULAR SOLUBLE ADENYLYL CYCLASE"/>
    <property type="match status" value="1"/>
</dbReference>
<reference evidence="4" key="2">
    <citation type="submission" date="2020-09" db="EMBL/GenBank/DDBJ databases">
        <authorList>
            <person name="Sun Q."/>
            <person name="Ohkuma M."/>
        </authorList>
    </citation>
    <scope>NUCLEOTIDE SEQUENCE</scope>
    <source>
        <strain evidence="4">JCM 19831</strain>
    </source>
</reference>
<dbReference type="AlphaFoldDB" id="A0A917UC30"/>
<dbReference type="Proteomes" id="UP000642070">
    <property type="component" value="Unassembled WGS sequence"/>
</dbReference>
<dbReference type="PANTHER" id="PTHR16305:SF28">
    <property type="entry name" value="GUANYLATE CYCLASE DOMAIN-CONTAINING PROTEIN"/>
    <property type="match status" value="1"/>
</dbReference>
<organism evidence="4 5">
    <name type="scientific">Dactylosporangium sucinum</name>
    <dbReference type="NCBI Taxonomy" id="1424081"/>
    <lineage>
        <taxon>Bacteria</taxon>
        <taxon>Bacillati</taxon>
        <taxon>Actinomycetota</taxon>
        <taxon>Actinomycetes</taxon>
        <taxon>Micromonosporales</taxon>
        <taxon>Micromonosporaceae</taxon>
        <taxon>Dactylosporangium</taxon>
    </lineage>
</organism>
<dbReference type="Gene3D" id="1.25.40.10">
    <property type="entry name" value="Tetratricopeptide repeat domain"/>
    <property type="match status" value="1"/>
</dbReference>
<sequence length="905" mass="96549">MVTGAVGTGKTRLTHTFAERAIAAGAIYCDATASRMERGLQFGVLSQLLLGAELPAEFREQAARLLEAGAMAAQSAYFGAADDDGGNIPSTIVCNLSILLRDAVAGADRPLVLTIDDAHHADEASLQCLSFVLSRLWRARAMLVISAATGPRPFNPVFLADLPPEPYSRRIRLDPLSRAGVEEMLAARLGAETAARLSHDCHRISGGNPALVRGLIDDCRRQGGDPDGWQLTIGPETVLALLGILHRSDPSLLRTARWLAVLGGVAAPVVADRLVGLDSESLTRTVAALNRIGVLDDGRFRHPRLRAAVLDGLAPDERAKMHASAAQLLRVEGAAPPVIADHILGADGLADDWAAPVLDDAAAQALADGEVNRALSYLRLAYRMGTDNAAPLSPVTRELLARAEWRADPALAMRHDTDPAADGERAMSRAVRLMWFGRVEQTREALDRAGTDQPPSARLEALRAWQSWLYPNSGGTTPTGAVLSQKFQRTTATASPTGQAISLLVTGLTDGTGESAIAAEHALHESRLEEQSVPLLLSALAALVCAGKLGVAAKWADTLQQDAAAQQAPTWNAMFTAMQALVALRQGNLSAAETHARAALMLIPASSWGIGIGVPLAVLIEASTAMGRFNDAFSHLRTPVPEAMFASPFGLLYLCARGRFHYAREDYRSALRDFDSVGHLAAQWQMDYSGLVVWRTDAALAHLRLGQAQAAHDLALDQLKRLTPANVRERGIALRVVAACSDVPKRPVRLGQAVKELQNSGDRLELAYALADLSQAYHALGEIGQARRISRRAYQIAKQCGACVLARSLLPDAVGGGSDDSDSDAAPTPYTGLSQAERRVAALAADGYSNRQIASTLFVTVSTVEQHLTRVYSKLKVSRRGDLPMGLLQDVGERSFPLPEAGEGF</sequence>
<dbReference type="CDD" id="cd06170">
    <property type="entry name" value="LuxR_C_like"/>
    <property type="match status" value="1"/>
</dbReference>
<dbReference type="EMBL" id="BMPI01000062">
    <property type="protein sequence ID" value="GGM71001.1"/>
    <property type="molecule type" value="Genomic_DNA"/>
</dbReference>
<keyword evidence="1" id="KW-0547">Nucleotide-binding</keyword>
<dbReference type="Pfam" id="PF13191">
    <property type="entry name" value="AAA_16"/>
    <property type="match status" value="1"/>
</dbReference>
<reference evidence="4" key="1">
    <citation type="journal article" date="2014" name="Int. J. Syst. Evol. Microbiol.">
        <title>Complete genome sequence of Corynebacterium casei LMG S-19264T (=DSM 44701T), isolated from a smear-ripened cheese.</title>
        <authorList>
            <consortium name="US DOE Joint Genome Institute (JGI-PGF)"/>
            <person name="Walter F."/>
            <person name="Albersmeier A."/>
            <person name="Kalinowski J."/>
            <person name="Ruckert C."/>
        </authorList>
    </citation>
    <scope>NUCLEOTIDE SEQUENCE</scope>
    <source>
        <strain evidence="4">JCM 19831</strain>
    </source>
</reference>
<dbReference type="GO" id="GO:0005524">
    <property type="term" value="F:ATP binding"/>
    <property type="evidence" value="ECO:0007669"/>
    <property type="project" value="UniProtKB-KW"/>
</dbReference>
<dbReference type="GO" id="GO:0005737">
    <property type="term" value="C:cytoplasm"/>
    <property type="evidence" value="ECO:0007669"/>
    <property type="project" value="TreeGrafter"/>
</dbReference>
<dbReference type="Pfam" id="PF00196">
    <property type="entry name" value="GerE"/>
    <property type="match status" value="1"/>
</dbReference>
<protein>
    <submittedName>
        <fullName evidence="4">LuxR family transcriptional regulator</fullName>
    </submittedName>
</protein>
<gene>
    <name evidence="4" type="ORF">GCM10007977_086130</name>
</gene>
<dbReference type="GO" id="GO:0004016">
    <property type="term" value="F:adenylate cyclase activity"/>
    <property type="evidence" value="ECO:0007669"/>
    <property type="project" value="TreeGrafter"/>
</dbReference>
<dbReference type="SMART" id="SM00421">
    <property type="entry name" value="HTH_LUXR"/>
    <property type="match status" value="1"/>
</dbReference>
<dbReference type="Gene3D" id="1.10.10.10">
    <property type="entry name" value="Winged helix-like DNA-binding domain superfamily/Winged helix DNA-binding domain"/>
    <property type="match status" value="1"/>
</dbReference>
<evidence type="ECO:0000313" key="5">
    <source>
        <dbReference type="Proteomes" id="UP000642070"/>
    </source>
</evidence>
<keyword evidence="5" id="KW-1185">Reference proteome</keyword>
<dbReference type="InterPro" id="IPR016032">
    <property type="entry name" value="Sig_transdc_resp-reg_C-effctor"/>
</dbReference>
<name>A0A917UC30_9ACTN</name>
<dbReference type="GO" id="GO:0003677">
    <property type="term" value="F:DNA binding"/>
    <property type="evidence" value="ECO:0007669"/>
    <property type="project" value="InterPro"/>
</dbReference>
<evidence type="ECO:0000313" key="4">
    <source>
        <dbReference type="EMBL" id="GGM71001.1"/>
    </source>
</evidence>
<dbReference type="InterPro" id="IPR027417">
    <property type="entry name" value="P-loop_NTPase"/>
</dbReference>
<accession>A0A917UC30</accession>
<keyword evidence="2" id="KW-0067">ATP-binding</keyword>
<dbReference type="PRINTS" id="PR00038">
    <property type="entry name" value="HTHLUXR"/>
</dbReference>